<proteinExistence type="predicted"/>
<feature type="signal peptide" evidence="2">
    <location>
        <begin position="1"/>
        <end position="18"/>
    </location>
</feature>
<sequence length="248" mass="26800">MKKITFLSALLCVTFSYAQSFTENFDVDTGVTTTLTKTLQGVSFTFTFTSDGDGGDFAWENVYGLGNSASINVLSGAENFGTTEKVTIKRTDGNEFTFSSIFINSTDAATVFVGGYVADVLVGSTQTVATGIEATLTFGDIQVDEVRLTSTDFYNINIDAFTGNLNTLSLDSYALAENKVFISPNPVNNQLQVSGLPSAEQYVIYNSLGQVVQRGGFINVQSILVETLQTGVYFLQADNNQAIRFIKL</sequence>
<keyword evidence="1 2" id="KW-0732">Signal</keyword>
<organism evidence="4 5">
    <name type="scientific">Bizionia echini</name>
    <dbReference type="NCBI Taxonomy" id="649333"/>
    <lineage>
        <taxon>Bacteria</taxon>
        <taxon>Pseudomonadati</taxon>
        <taxon>Bacteroidota</taxon>
        <taxon>Flavobacteriia</taxon>
        <taxon>Flavobacteriales</taxon>
        <taxon>Flavobacteriaceae</taxon>
        <taxon>Bizionia</taxon>
    </lineage>
</organism>
<dbReference type="Proteomes" id="UP000198705">
    <property type="component" value="Unassembled WGS sequence"/>
</dbReference>
<name>A0A1I5C205_9FLAO</name>
<dbReference type="RefSeq" id="WP_092208458.1">
    <property type="nucleotide sequence ID" value="NZ_FOVN01000004.1"/>
</dbReference>
<dbReference type="OrthoDB" id="9816308at2"/>
<evidence type="ECO:0000256" key="1">
    <source>
        <dbReference type="ARBA" id="ARBA00022729"/>
    </source>
</evidence>
<feature type="chain" id="PRO_5011636132" evidence="2">
    <location>
        <begin position="19"/>
        <end position="248"/>
    </location>
</feature>
<evidence type="ECO:0000259" key="3">
    <source>
        <dbReference type="Pfam" id="PF18962"/>
    </source>
</evidence>
<dbReference type="STRING" id="649333.SAMN04487989_104152"/>
<dbReference type="EMBL" id="FOVN01000004">
    <property type="protein sequence ID" value="SFN81080.1"/>
    <property type="molecule type" value="Genomic_DNA"/>
</dbReference>
<dbReference type="NCBIfam" id="TIGR04183">
    <property type="entry name" value="Por_Secre_tail"/>
    <property type="match status" value="1"/>
</dbReference>
<evidence type="ECO:0000313" key="4">
    <source>
        <dbReference type="EMBL" id="SFN81080.1"/>
    </source>
</evidence>
<protein>
    <submittedName>
        <fullName evidence="4">Por secretion system C-terminal sorting domain-containing protein</fullName>
    </submittedName>
</protein>
<evidence type="ECO:0000313" key="5">
    <source>
        <dbReference type="Proteomes" id="UP000198705"/>
    </source>
</evidence>
<feature type="domain" description="Secretion system C-terminal sorting" evidence="3">
    <location>
        <begin position="182"/>
        <end position="241"/>
    </location>
</feature>
<dbReference type="InterPro" id="IPR026444">
    <property type="entry name" value="Secre_tail"/>
</dbReference>
<gene>
    <name evidence="4" type="ORF">SAMN04487989_104152</name>
</gene>
<reference evidence="5" key="1">
    <citation type="submission" date="2016-10" db="EMBL/GenBank/DDBJ databases">
        <authorList>
            <person name="Varghese N."/>
            <person name="Submissions S."/>
        </authorList>
    </citation>
    <scope>NUCLEOTIDE SEQUENCE [LARGE SCALE GENOMIC DNA]</scope>
    <source>
        <strain evidence="5">DSM 23925</strain>
    </source>
</reference>
<evidence type="ECO:0000256" key="2">
    <source>
        <dbReference type="SAM" id="SignalP"/>
    </source>
</evidence>
<accession>A0A1I5C205</accession>
<keyword evidence="5" id="KW-1185">Reference proteome</keyword>
<dbReference type="Pfam" id="PF18962">
    <property type="entry name" value="Por_Secre_tail"/>
    <property type="match status" value="1"/>
</dbReference>
<dbReference type="AlphaFoldDB" id="A0A1I5C205"/>